<evidence type="ECO:0000313" key="2">
    <source>
        <dbReference type="Proteomes" id="UP000560658"/>
    </source>
</evidence>
<dbReference type="EMBL" id="JACIER010000005">
    <property type="protein sequence ID" value="MBB4043859.1"/>
    <property type="molecule type" value="Genomic_DNA"/>
</dbReference>
<proteinExistence type="predicted"/>
<keyword evidence="2" id="KW-1185">Reference proteome</keyword>
<evidence type="ECO:0000313" key="1">
    <source>
        <dbReference type="EMBL" id="MBB4043859.1"/>
    </source>
</evidence>
<sequence>MKKKKVERHNFNKGIALHLVCSTDQLRVVMQCIYFKDGYAYASNGHVLIKANMSEISSFSDAEISNLDGKFLHGDSFKEIVKCDVAKISDDGFICSNSHSETLYKFVMHEKYPNADKIFADHKNNALNKICVNPLLLYLLQKAVNSSTVILEFDQDYLAVLVRFVNQESGGYMKSIGLLMPLLDPGD</sequence>
<gene>
    <name evidence="1" type="ORF">GGR06_001645</name>
</gene>
<dbReference type="AlphaFoldDB" id="A0A840CZ62"/>
<comment type="caution">
    <text evidence="1">The sequence shown here is derived from an EMBL/GenBank/DDBJ whole genome shotgun (WGS) entry which is preliminary data.</text>
</comment>
<protein>
    <submittedName>
        <fullName evidence="1">Uncharacterized protein</fullName>
    </submittedName>
</protein>
<accession>A0A840CZ62</accession>
<name>A0A840CZ62_9BACE</name>
<reference evidence="1" key="1">
    <citation type="submission" date="2020-08" db="EMBL/GenBank/DDBJ databases">
        <title>Genomic Encyclopedia of Type Strains, Phase IV (KMG-IV): sequencing the most valuable type-strain genomes for metagenomic binning, comparative biology and taxonomic classification.</title>
        <authorList>
            <person name="Goeker M."/>
        </authorList>
    </citation>
    <scope>NUCLEOTIDE SEQUENCE [LARGE SCALE GENOMIC DNA]</scope>
    <source>
        <strain evidence="1">DSM 105720</strain>
    </source>
</reference>
<dbReference type="RefSeq" id="WP_044161561.1">
    <property type="nucleotide sequence ID" value="NZ_JACIER010000005.1"/>
</dbReference>
<organism evidence="1 2">
    <name type="scientific">Bacteroides reticulotermitis</name>
    <dbReference type="NCBI Taxonomy" id="1133319"/>
    <lineage>
        <taxon>Bacteria</taxon>
        <taxon>Pseudomonadati</taxon>
        <taxon>Bacteroidota</taxon>
        <taxon>Bacteroidia</taxon>
        <taxon>Bacteroidales</taxon>
        <taxon>Bacteroidaceae</taxon>
        <taxon>Bacteroides</taxon>
    </lineage>
</organism>
<dbReference type="Proteomes" id="UP000560658">
    <property type="component" value="Unassembled WGS sequence"/>
</dbReference>